<sequence>MAIDHDSPLKEPRLKHRRITEGDGDEPDAAGSESESEERAVSAAHGERGPRWLRVLLTARFYTTCEAHSHTRRGGERTMFCLDCAAAAGAGALCGLCAGHAHLGHRVIQIRRSSYSSVVRVSDVRGLVDMDGVQTYVINGARVVFLNERSLGHGHSRLKGIHYACVTCRRGLRDACRFCSLGCKAATDGSTYSYSPSPSPLCNAFDQSCTPPTPLLTVSLHRRKGIPHRAPFGNLVV</sequence>
<gene>
    <name evidence="2" type="ORF">QYE76_009090</name>
</gene>
<feature type="region of interest" description="Disordered" evidence="1">
    <location>
        <begin position="1"/>
        <end position="45"/>
    </location>
</feature>
<dbReference type="EMBL" id="JAUUTY010000001">
    <property type="protein sequence ID" value="KAK1692393.1"/>
    <property type="molecule type" value="Genomic_DNA"/>
</dbReference>
<feature type="compositionally biased region" description="Basic and acidic residues" evidence="1">
    <location>
        <begin position="1"/>
        <end position="12"/>
    </location>
</feature>
<dbReference type="Pfam" id="PF04640">
    <property type="entry name" value="PLATZ"/>
    <property type="match status" value="1"/>
</dbReference>
<keyword evidence="3" id="KW-1185">Reference proteome</keyword>
<reference evidence="2" key="1">
    <citation type="submission" date="2023-07" db="EMBL/GenBank/DDBJ databases">
        <title>A chromosome-level genome assembly of Lolium multiflorum.</title>
        <authorList>
            <person name="Chen Y."/>
            <person name="Copetti D."/>
            <person name="Kolliker R."/>
            <person name="Studer B."/>
        </authorList>
    </citation>
    <scope>NUCLEOTIDE SEQUENCE</scope>
    <source>
        <strain evidence="2">02402/16</strain>
        <tissue evidence="2">Leaf</tissue>
    </source>
</reference>
<dbReference type="PANTHER" id="PTHR31065">
    <property type="entry name" value="PLATZ TRANSCRIPTION FACTOR FAMILY PROTEIN"/>
    <property type="match status" value="1"/>
</dbReference>
<organism evidence="2 3">
    <name type="scientific">Lolium multiflorum</name>
    <name type="common">Italian ryegrass</name>
    <name type="synonym">Lolium perenne subsp. multiflorum</name>
    <dbReference type="NCBI Taxonomy" id="4521"/>
    <lineage>
        <taxon>Eukaryota</taxon>
        <taxon>Viridiplantae</taxon>
        <taxon>Streptophyta</taxon>
        <taxon>Embryophyta</taxon>
        <taxon>Tracheophyta</taxon>
        <taxon>Spermatophyta</taxon>
        <taxon>Magnoliopsida</taxon>
        <taxon>Liliopsida</taxon>
        <taxon>Poales</taxon>
        <taxon>Poaceae</taxon>
        <taxon>BOP clade</taxon>
        <taxon>Pooideae</taxon>
        <taxon>Poodae</taxon>
        <taxon>Poeae</taxon>
        <taxon>Poeae Chloroplast Group 2 (Poeae type)</taxon>
        <taxon>Loliodinae</taxon>
        <taxon>Loliinae</taxon>
        <taxon>Lolium</taxon>
    </lineage>
</organism>
<evidence type="ECO:0000313" key="2">
    <source>
        <dbReference type="EMBL" id="KAK1692393.1"/>
    </source>
</evidence>
<comment type="caution">
    <text evidence="2">The sequence shown here is derived from an EMBL/GenBank/DDBJ whole genome shotgun (WGS) entry which is preliminary data.</text>
</comment>
<evidence type="ECO:0000313" key="3">
    <source>
        <dbReference type="Proteomes" id="UP001231189"/>
    </source>
</evidence>
<dbReference type="Proteomes" id="UP001231189">
    <property type="component" value="Unassembled WGS sequence"/>
</dbReference>
<dbReference type="AlphaFoldDB" id="A0AAD8TUF1"/>
<dbReference type="PANTHER" id="PTHR31065:SF55">
    <property type="entry name" value="B BOX-TYPE DOMAIN-CONTAINING PROTEIN"/>
    <property type="match status" value="1"/>
</dbReference>
<proteinExistence type="predicted"/>
<name>A0AAD8TUF1_LOLMU</name>
<protein>
    <submittedName>
        <fullName evidence="2">Uncharacterized protein</fullName>
    </submittedName>
</protein>
<evidence type="ECO:0000256" key="1">
    <source>
        <dbReference type="SAM" id="MobiDB-lite"/>
    </source>
</evidence>
<accession>A0AAD8TUF1</accession>
<dbReference type="InterPro" id="IPR006734">
    <property type="entry name" value="PLATZ"/>
</dbReference>